<keyword evidence="3" id="KW-1185">Reference proteome</keyword>
<dbReference type="RefSeq" id="WP_283440569.1">
    <property type="nucleotide sequence ID" value="NZ_FXUL01000001.1"/>
</dbReference>
<gene>
    <name evidence="2" type="ORF">SAMN06295970_101426</name>
</gene>
<reference evidence="2 3" key="1">
    <citation type="submission" date="2017-05" db="EMBL/GenBank/DDBJ databases">
        <authorList>
            <person name="Varghese N."/>
            <person name="Submissions S."/>
        </authorList>
    </citation>
    <scope>NUCLEOTIDE SEQUENCE [LARGE SCALE GENOMIC DNA]</scope>
    <source>
        <strain evidence="2 3">DSM 26001</strain>
    </source>
</reference>
<protein>
    <submittedName>
        <fullName evidence="2">Uncharacterized membrane protein</fullName>
    </submittedName>
</protein>
<evidence type="ECO:0000256" key="1">
    <source>
        <dbReference type="SAM" id="Phobius"/>
    </source>
</evidence>
<name>A0ABY1PTB4_9BURK</name>
<comment type="caution">
    <text evidence="2">The sequence shown here is derived from an EMBL/GenBank/DDBJ whole genome shotgun (WGS) entry which is preliminary data.</text>
</comment>
<sequence>MQLLRHLIVSRPRLVVALLGGVATALLLPDSLGPVSRVLIGWNVMIWSYLASVGWLMSRVDHETVRTMVQQEDRTALAVLAIMSTAAVASIAAIVLELSSARSLAVSERVFHYLLTGATIAGSWCLVGVLFTFHYAVIFYKSPPASRALGFPDHEAAPDYWDFLYFAFTISVAAQTSDVTVLSRSMRKAVLAQSILSFFFNAAILGLSINIAASAVSG</sequence>
<feature type="transmembrane region" description="Helical" evidence="1">
    <location>
        <begin position="195"/>
        <end position="216"/>
    </location>
</feature>
<keyword evidence="1" id="KW-0472">Membrane</keyword>
<organism evidence="2 3">
    <name type="scientific">Noviherbaspirillum suwonense</name>
    <dbReference type="NCBI Taxonomy" id="1224511"/>
    <lineage>
        <taxon>Bacteria</taxon>
        <taxon>Pseudomonadati</taxon>
        <taxon>Pseudomonadota</taxon>
        <taxon>Betaproteobacteria</taxon>
        <taxon>Burkholderiales</taxon>
        <taxon>Oxalobacteraceae</taxon>
        <taxon>Noviherbaspirillum</taxon>
    </lineage>
</organism>
<dbReference type="EMBL" id="FXUL01000001">
    <property type="protein sequence ID" value="SMP44463.1"/>
    <property type="molecule type" value="Genomic_DNA"/>
</dbReference>
<feature type="transmembrane region" description="Helical" evidence="1">
    <location>
        <begin position="12"/>
        <end position="28"/>
    </location>
</feature>
<dbReference type="Pfam" id="PF07077">
    <property type="entry name" value="DUF1345"/>
    <property type="match status" value="1"/>
</dbReference>
<evidence type="ECO:0000313" key="3">
    <source>
        <dbReference type="Proteomes" id="UP001158049"/>
    </source>
</evidence>
<proteinExistence type="predicted"/>
<dbReference type="InterPro" id="IPR009781">
    <property type="entry name" value="DUF1345"/>
</dbReference>
<accession>A0ABY1PTB4</accession>
<evidence type="ECO:0000313" key="2">
    <source>
        <dbReference type="EMBL" id="SMP44463.1"/>
    </source>
</evidence>
<dbReference type="Proteomes" id="UP001158049">
    <property type="component" value="Unassembled WGS sequence"/>
</dbReference>
<feature type="transmembrane region" description="Helical" evidence="1">
    <location>
        <begin position="110"/>
        <end position="140"/>
    </location>
</feature>
<feature type="transmembrane region" description="Helical" evidence="1">
    <location>
        <begin position="40"/>
        <end position="57"/>
    </location>
</feature>
<feature type="transmembrane region" description="Helical" evidence="1">
    <location>
        <begin position="77"/>
        <end position="98"/>
    </location>
</feature>
<keyword evidence="1" id="KW-0812">Transmembrane</keyword>
<keyword evidence="1" id="KW-1133">Transmembrane helix</keyword>